<dbReference type="SUPFAM" id="SSF46689">
    <property type="entry name" value="Homeodomain-like"/>
    <property type="match status" value="1"/>
</dbReference>
<dbReference type="PRINTS" id="PR01590">
    <property type="entry name" value="HTHFIS"/>
</dbReference>
<dbReference type="EMBL" id="JACHEO010000014">
    <property type="protein sequence ID" value="MBB5348715.1"/>
    <property type="molecule type" value="Genomic_DNA"/>
</dbReference>
<dbReference type="AlphaFoldDB" id="A0A840UST6"/>
<keyword evidence="4" id="KW-0804">Transcription</keyword>
<dbReference type="Proteomes" id="UP000539642">
    <property type="component" value="Unassembled WGS sequence"/>
</dbReference>
<dbReference type="PROSITE" id="PS50110">
    <property type="entry name" value="RESPONSE_REGULATORY"/>
    <property type="match status" value="1"/>
</dbReference>
<evidence type="ECO:0000313" key="9">
    <source>
        <dbReference type="Proteomes" id="UP000539642"/>
    </source>
</evidence>
<dbReference type="RefSeq" id="WP_183351542.1">
    <property type="nucleotide sequence ID" value="NZ_JACHEO010000014.1"/>
</dbReference>
<dbReference type="FunFam" id="3.40.50.300:FF:000006">
    <property type="entry name" value="DNA-binding transcriptional regulator NtrC"/>
    <property type="match status" value="1"/>
</dbReference>
<organism evidence="8 9">
    <name type="scientific">Desulfoprunum benzoelyticum</name>
    <dbReference type="NCBI Taxonomy" id="1506996"/>
    <lineage>
        <taxon>Bacteria</taxon>
        <taxon>Pseudomonadati</taxon>
        <taxon>Thermodesulfobacteriota</taxon>
        <taxon>Desulfobulbia</taxon>
        <taxon>Desulfobulbales</taxon>
        <taxon>Desulfobulbaceae</taxon>
        <taxon>Desulfoprunum</taxon>
    </lineage>
</organism>
<dbReference type="SUPFAM" id="SSF52540">
    <property type="entry name" value="P-loop containing nucleoside triphosphate hydrolases"/>
    <property type="match status" value="1"/>
</dbReference>
<dbReference type="InterPro" id="IPR009057">
    <property type="entry name" value="Homeodomain-like_sf"/>
</dbReference>
<keyword evidence="5" id="KW-0597">Phosphoprotein</keyword>
<dbReference type="PANTHER" id="PTHR32071">
    <property type="entry name" value="TRANSCRIPTIONAL REGULATORY PROTEIN"/>
    <property type="match status" value="1"/>
</dbReference>
<sequence length="455" mass="51734">MKLKILLIDDEISILETLEMFFTEKGHQVMKAETGETGFALFRDQLPDIVIIDIHLPDGNGLEILSRIHNEGHLAKVIMITAYHDMATTIEAMKSGAFDYIHKPLDVDLIEDAIQRVTSILEAEQEEKTFGLPQSKDFNPNLIIGNSDQMRKIFKTIGLACQKRTTVLIQGETGTGKEVVARAIHRNSIAANEPFVTLDCSSVVTNLIESELFGHVEGAFTGANRTQKGKIELAGNGTLFLDEIGELAYEVQGKLLGFLQRHEYMRVGGQETLKSNCRIIAATNRDLFNMVNQHEFRRDLFYRLRVVIIQLPPLRERLSDIDDLVDYFLQKINLRLNTEVLHFQAGVLERLKVHQWPGNVRELENVLIEAVVQTRGSVLLLNDIDKILRKYRQTEESDSSIRSLVSIEKEHIKNTLDALNWRRTEAAQRLEISLPTLRSKIQKYNIKPPDGCSFH</sequence>
<keyword evidence="1" id="KW-0547">Nucleotide-binding</keyword>
<evidence type="ECO:0000256" key="3">
    <source>
        <dbReference type="ARBA" id="ARBA00023015"/>
    </source>
</evidence>
<dbReference type="PROSITE" id="PS00675">
    <property type="entry name" value="SIGMA54_INTERACT_1"/>
    <property type="match status" value="1"/>
</dbReference>
<dbReference type="InterPro" id="IPR002197">
    <property type="entry name" value="HTH_Fis"/>
</dbReference>
<comment type="caution">
    <text evidence="8">The sequence shown here is derived from an EMBL/GenBank/DDBJ whole genome shotgun (WGS) entry which is preliminary data.</text>
</comment>
<dbReference type="Pfam" id="PF00072">
    <property type="entry name" value="Response_reg"/>
    <property type="match status" value="1"/>
</dbReference>
<dbReference type="SMART" id="SM00382">
    <property type="entry name" value="AAA"/>
    <property type="match status" value="1"/>
</dbReference>
<dbReference type="GO" id="GO:0006355">
    <property type="term" value="P:regulation of DNA-templated transcription"/>
    <property type="evidence" value="ECO:0007669"/>
    <property type="project" value="InterPro"/>
</dbReference>
<dbReference type="Gene3D" id="1.10.8.60">
    <property type="match status" value="1"/>
</dbReference>
<feature type="domain" description="Sigma-54 factor interaction" evidence="6">
    <location>
        <begin position="143"/>
        <end position="372"/>
    </location>
</feature>
<dbReference type="InterPro" id="IPR002078">
    <property type="entry name" value="Sigma_54_int"/>
</dbReference>
<dbReference type="InterPro" id="IPR025662">
    <property type="entry name" value="Sigma_54_int_dom_ATP-bd_1"/>
</dbReference>
<dbReference type="Pfam" id="PF02954">
    <property type="entry name" value="HTH_8"/>
    <property type="match status" value="1"/>
</dbReference>
<dbReference type="PROSITE" id="PS50045">
    <property type="entry name" value="SIGMA54_INTERACT_4"/>
    <property type="match status" value="1"/>
</dbReference>
<dbReference type="PANTHER" id="PTHR32071:SF122">
    <property type="entry name" value="SIGMA FACTOR"/>
    <property type="match status" value="1"/>
</dbReference>
<dbReference type="InterPro" id="IPR011006">
    <property type="entry name" value="CheY-like_superfamily"/>
</dbReference>
<evidence type="ECO:0000256" key="2">
    <source>
        <dbReference type="ARBA" id="ARBA00022840"/>
    </source>
</evidence>
<feature type="domain" description="Response regulatory" evidence="7">
    <location>
        <begin position="4"/>
        <end position="118"/>
    </location>
</feature>
<accession>A0A840UST6</accession>
<dbReference type="InterPro" id="IPR027417">
    <property type="entry name" value="P-loop_NTPase"/>
</dbReference>
<feature type="modified residue" description="4-aspartylphosphate" evidence="5">
    <location>
        <position position="53"/>
    </location>
</feature>
<evidence type="ECO:0000256" key="1">
    <source>
        <dbReference type="ARBA" id="ARBA00022741"/>
    </source>
</evidence>
<dbReference type="Gene3D" id="1.10.10.60">
    <property type="entry name" value="Homeodomain-like"/>
    <property type="match status" value="1"/>
</dbReference>
<dbReference type="SMART" id="SM00448">
    <property type="entry name" value="REC"/>
    <property type="match status" value="1"/>
</dbReference>
<dbReference type="InterPro" id="IPR058031">
    <property type="entry name" value="AAA_lid_NorR"/>
</dbReference>
<protein>
    <submittedName>
        <fullName evidence="8">Two-component system response regulator AtoC</fullName>
    </submittedName>
</protein>
<reference evidence="8 9" key="1">
    <citation type="submission" date="2020-08" db="EMBL/GenBank/DDBJ databases">
        <title>Genomic Encyclopedia of Type Strains, Phase IV (KMG-IV): sequencing the most valuable type-strain genomes for metagenomic binning, comparative biology and taxonomic classification.</title>
        <authorList>
            <person name="Goeker M."/>
        </authorList>
    </citation>
    <scope>NUCLEOTIDE SEQUENCE [LARGE SCALE GENOMIC DNA]</scope>
    <source>
        <strain evidence="8 9">DSM 28570</strain>
    </source>
</reference>
<proteinExistence type="predicted"/>
<dbReference type="Gene3D" id="3.40.50.2300">
    <property type="match status" value="1"/>
</dbReference>
<keyword evidence="9" id="KW-1185">Reference proteome</keyword>
<keyword evidence="2" id="KW-0067">ATP-binding</keyword>
<dbReference type="InterPro" id="IPR025944">
    <property type="entry name" value="Sigma_54_int_dom_CS"/>
</dbReference>
<dbReference type="PROSITE" id="PS00688">
    <property type="entry name" value="SIGMA54_INTERACT_3"/>
    <property type="match status" value="1"/>
</dbReference>
<gene>
    <name evidence="8" type="ORF">HNQ81_002455</name>
</gene>
<dbReference type="Pfam" id="PF25601">
    <property type="entry name" value="AAA_lid_14"/>
    <property type="match status" value="1"/>
</dbReference>
<evidence type="ECO:0000259" key="6">
    <source>
        <dbReference type="PROSITE" id="PS50045"/>
    </source>
</evidence>
<dbReference type="InterPro" id="IPR003593">
    <property type="entry name" value="AAA+_ATPase"/>
</dbReference>
<name>A0A840UST6_9BACT</name>
<evidence type="ECO:0000259" key="7">
    <source>
        <dbReference type="PROSITE" id="PS50110"/>
    </source>
</evidence>
<dbReference type="InterPro" id="IPR001789">
    <property type="entry name" value="Sig_transdc_resp-reg_receiver"/>
</dbReference>
<dbReference type="Pfam" id="PF00158">
    <property type="entry name" value="Sigma54_activat"/>
    <property type="match status" value="1"/>
</dbReference>
<dbReference type="SUPFAM" id="SSF52172">
    <property type="entry name" value="CheY-like"/>
    <property type="match status" value="1"/>
</dbReference>
<dbReference type="CDD" id="cd00009">
    <property type="entry name" value="AAA"/>
    <property type="match status" value="1"/>
</dbReference>
<dbReference type="GO" id="GO:0000160">
    <property type="term" value="P:phosphorelay signal transduction system"/>
    <property type="evidence" value="ECO:0007669"/>
    <property type="project" value="InterPro"/>
</dbReference>
<dbReference type="Gene3D" id="3.40.50.300">
    <property type="entry name" value="P-loop containing nucleotide triphosphate hydrolases"/>
    <property type="match status" value="1"/>
</dbReference>
<dbReference type="GO" id="GO:0043565">
    <property type="term" value="F:sequence-specific DNA binding"/>
    <property type="evidence" value="ECO:0007669"/>
    <property type="project" value="InterPro"/>
</dbReference>
<evidence type="ECO:0000256" key="5">
    <source>
        <dbReference type="PROSITE-ProRule" id="PRU00169"/>
    </source>
</evidence>
<keyword evidence="3" id="KW-0805">Transcription regulation</keyword>
<evidence type="ECO:0000256" key="4">
    <source>
        <dbReference type="ARBA" id="ARBA00023163"/>
    </source>
</evidence>
<evidence type="ECO:0000313" key="8">
    <source>
        <dbReference type="EMBL" id="MBB5348715.1"/>
    </source>
</evidence>
<dbReference type="GO" id="GO:0005524">
    <property type="term" value="F:ATP binding"/>
    <property type="evidence" value="ECO:0007669"/>
    <property type="project" value="UniProtKB-KW"/>
</dbReference>